<keyword evidence="2" id="KW-1185">Reference proteome</keyword>
<name>A0ACB8D9R5_DERSI</name>
<dbReference type="EMBL" id="CM023471">
    <property type="protein sequence ID" value="KAH7964758.1"/>
    <property type="molecule type" value="Genomic_DNA"/>
</dbReference>
<evidence type="ECO:0000313" key="2">
    <source>
        <dbReference type="Proteomes" id="UP000821865"/>
    </source>
</evidence>
<gene>
    <name evidence="1" type="ORF">HPB49_001207</name>
</gene>
<proteinExistence type="predicted"/>
<protein>
    <submittedName>
        <fullName evidence="1">Uncharacterized protein</fullName>
    </submittedName>
</protein>
<organism evidence="1 2">
    <name type="scientific">Dermacentor silvarum</name>
    <name type="common">Tick</name>
    <dbReference type="NCBI Taxonomy" id="543639"/>
    <lineage>
        <taxon>Eukaryota</taxon>
        <taxon>Metazoa</taxon>
        <taxon>Ecdysozoa</taxon>
        <taxon>Arthropoda</taxon>
        <taxon>Chelicerata</taxon>
        <taxon>Arachnida</taxon>
        <taxon>Acari</taxon>
        <taxon>Parasitiformes</taxon>
        <taxon>Ixodida</taxon>
        <taxon>Ixodoidea</taxon>
        <taxon>Ixodidae</taxon>
        <taxon>Rhipicephalinae</taxon>
        <taxon>Dermacentor</taxon>
    </lineage>
</organism>
<reference evidence="1" key="1">
    <citation type="submission" date="2020-05" db="EMBL/GenBank/DDBJ databases">
        <title>Large-scale comparative analyses of tick genomes elucidate their genetic diversity and vector capacities.</title>
        <authorList>
            <person name="Jia N."/>
            <person name="Wang J."/>
            <person name="Shi W."/>
            <person name="Du L."/>
            <person name="Sun Y."/>
            <person name="Zhan W."/>
            <person name="Jiang J."/>
            <person name="Wang Q."/>
            <person name="Zhang B."/>
            <person name="Ji P."/>
            <person name="Sakyi L.B."/>
            <person name="Cui X."/>
            <person name="Yuan T."/>
            <person name="Jiang B."/>
            <person name="Yang W."/>
            <person name="Lam T.T.-Y."/>
            <person name="Chang Q."/>
            <person name="Ding S."/>
            <person name="Wang X."/>
            <person name="Zhu J."/>
            <person name="Ruan X."/>
            <person name="Zhao L."/>
            <person name="Wei J."/>
            <person name="Que T."/>
            <person name="Du C."/>
            <person name="Cheng J."/>
            <person name="Dai P."/>
            <person name="Han X."/>
            <person name="Huang E."/>
            <person name="Gao Y."/>
            <person name="Liu J."/>
            <person name="Shao H."/>
            <person name="Ye R."/>
            <person name="Li L."/>
            <person name="Wei W."/>
            <person name="Wang X."/>
            <person name="Wang C."/>
            <person name="Yang T."/>
            <person name="Huo Q."/>
            <person name="Li W."/>
            <person name="Guo W."/>
            <person name="Chen H."/>
            <person name="Zhou L."/>
            <person name="Ni X."/>
            <person name="Tian J."/>
            <person name="Zhou Y."/>
            <person name="Sheng Y."/>
            <person name="Liu T."/>
            <person name="Pan Y."/>
            <person name="Xia L."/>
            <person name="Li J."/>
            <person name="Zhao F."/>
            <person name="Cao W."/>
        </authorList>
    </citation>
    <scope>NUCLEOTIDE SEQUENCE</scope>
    <source>
        <strain evidence="1">Dsil-2018</strain>
    </source>
</reference>
<evidence type="ECO:0000313" key="1">
    <source>
        <dbReference type="EMBL" id="KAH7964758.1"/>
    </source>
</evidence>
<comment type="caution">
    <text evidence="1">The sequence shown here is derived from an EMBL/GenBank/DDBJ whole genome shotgun (WGS) entry which is preliminary data.</text>
</comment>
<accession>A0ACB8D9R5</accession>
<sequence length="584" mass="64660">MGHPHSLKIINLRHEDKGTYVCSVTFRDGTTRNATVYLQVIVPPEPPVIMDTQGNALSGKIGPFNESSRLSLICEVRGASVRDTMNNRVAFEIFLLSNVPRLATDMDLPGVVIRDGRGQPGKPAPTLTWRRNGEPVYANAIATASGDVRRSTLTLHNLRRQDLMALYSCVSSNNVSIQGEASVTLDMNLSPTMVQIRRTETPVSAGLPAEILCEVWGSRPPPDISWWKNSVQLEQAFVHVSQDGNLTTSVVEFTPMHSDNGETLVCRAENKRMPGSVREDQWDLNVHYRPKLRLQMDPNLGPDRLQEGMDITLGCSVDANPAIRELLWQRNGRPLVPARDGVTVHREALTIQKATLMHVGNYTCSAANREGRGLSNVVQLRLKHAPVCKSGQRLVYATRLSKLLQVSCEVQAQPPAVTFRWRFNNSLHQSARLDTYSWEGTRSVARYVVRSHQEFGTLLCWARNQVGDQRQPCVFVVVPAGSEFLVSNEGLIAMLICLLFVLIILVVFIYFLIKWRRRKLSKDEQRLRTDSQASCGAASAPPASSNSHMAASTLHSMGSSRSSNGNIAPGGFANGSRYVAQRCT</sequence>
<dbReference type="Proteomes" id="UP000821865">
    <property type="component" value="Chromosome 2"/>
</dbReference>